<protein>
    <submittedName>
        <fullName evidence="1">Uncharacterized protein</fullName>
    </submittedName>
</protein>
<organism evidence="1 2">
    <name type="scientific">Colletotrichum incanum</name>
    <name type="common">Soybean anthracnose fungus</name>
    <dbReference type="NCBI Taxonomy" id="1573173"/>
    <lineage>
        <taxon>Eukaryota</taxon>
        <taxon>Fungi</taxon>
        <taxon>Dikarya</taxon>
        <taxon>Ascomycota</taxon>
        <taxon>Pezizomycotina</taxon>
        <taxon>Sordariomycetes</taxon>
        <taxon>Hypocreomycetidae</taxon>
        <taxon>Glomerellales</taxon>
        <taxon>Glomerellaceae</taxon>
        <taxon>Colletotrichum</taxon>
        <taxon>Colletotrichum spaethianum species complex</taxon>
    </lineage>
</organism>
<evidence type="ECO:0000313" key="1">
    <source>
        <dbReference type="EMBL" id="KZL64939.1"/>
    </source>
</evidence>
<dbReference type="Proteomes" id="UP000076584">
    <property type="component" value="Unassembled WGS sequence"/>
</dbReference>
<accession>A0A166MS86</accession>
<gene>
    <name evidence="1" type="ORF">CI238_07116</name>
</gene>
<evidence type="ECO:0000313" key="2">
    <source>
        <dbReference type="Proteomes" id="UP000076584"/>
    </source>
</evidence>
<reference evidence="1 2" key="1">
    <citation type="submission" date="2015-06" db="EMBL/GenBank/DDBJ databases">
        <title>Survival trade-offs in plant roots during colonization by closely related pathogenic and mutualistic fungi.</title>
        <authorList>
            <person name="Hacquard S."/>
            <person name="Kracher B."/>
            <person name="Hiruma K."/>
            <person name="Weinman A."/>
            <person name="Muench P."/>
            <person name="Garrido Oter R."/>
            <person name="Ver Loren van Themaat E."/>
            <person name="Dallerey J.-F."/>
            <person name="Damm U."/>
            <person name="Henrissat B."/>
            <person name="Lespinet O."/>
            <person name="Thon M."/>
            <person name="Kemen E."/>
            <person name="McHardy A.C."/>
            <person name="Schulze-Lefert P."/>
            <person name="O'Connell R.J."/>
        </authorList>
    </citation>
    <scope>NUCLEOTIDE SEQUENCE [LARGE SCALE GENOMIC DNA]</scope>
    <source>
        <strain evidence="1 2">MAFF 238704</strain>
    </source>
</reference>
<name>A0A166MS86_COLIC</name>
<proteinExistence type="predicted"/>
<keyword evidence="2" id="KW-1185">Reference proteome</keyword>
<sequence>LLTTWRSIATSTSDCTPTRRRTIESRGTKIVRAMLPRKPMNSFIAKQNDDPQRHMMLRFSALLIRGCIVLRVTTTAPLCLSFLPCQEADRLEPKSREGDLDVWNGIKISRTGMSGDDVPERVAGGKRVV</sequence>
<comment type="caution">
    <text evidence="1">The sequence shown here is derived from an EMBL/GenBank/DDBJ whole genome shotgun (WGS) entry which is preliminary data.</text>
</comment>
<feature type="non-terminal residue" evidence="1">
    <location>
        <position position="1"/>
    </location>
</feature>
<dbReference type="AlphaFoldDB" id="A0A166MS86"/>
<dbReference type="EMBL" id="LFIW01002656">
    <property type="protein sequence ID" value="KZL64939.1"/>
    <property type="molecule type" value="Genomic_DNA"/>
</dbReference>